<gene>
    <name evidence="5 9" type="primary">rimM</name>
    <name evidence="9" type="ORF">L1785_18130</name>
</gene>
<dbReference type="Gene3D" id="2.40.30.60">
    <property type="entry name" value="RimM"/>
    <property type="match status" value="1"/>
</dbReference>
<evidence type="ECO:0000313" key="9">
    <source>
        <dbReference type="EMBL" id="MCF4122899.1"/>
    </source>
</evidence>
<evidence type="ECO:0000259" key="8">
    <source>
        <dbReference type="Pfam" id="PF24986"/>
    </source>
</evidence>
<dbReference type="NCBIfam" id="TIGR02273">
    <property type="entry name" value="16S_RimM"/>
    <property type="match status" value="1"/>
</dbReference>
<keyword evidence="4 5" id="KW-0143">Chaperone</keyword>
<dbReference type="HAMAP" id="MF_00014">
    <property type="entry name" value="Ribosome_mat_RimM"/>
    <property type="match status" value="1"/>
</dbReference>
<evidence type="ECO:0000256" key="3">
    <source>
        <dbReference type="ARBA" id="ARBA00022552"/>
    </source>
</evidence>
<evidence type="ECO:0000256" key="5">
    <source>
        <dbReference type="HAMAP-Rule" id="MF_00014"/>
    </source>
</evidence>
<dbReference type="InterPro" id="IPR011033">
    <property type="entry name" value="PRC_barrel-like_sf"/>
</dbReference>
<keyword evidence="3 5" id="KW-0698">rRNA processing</keyword>
<evidence type="ECO:0000256" key="1">
    <source>
        <dbReference type="ARBA" id="ARBA00022490"/>
    </source>
</evidence>
<comment type="function">
    <text evidence="5">An accessory protein needed during the final step in the assembly of 30S ribosomal subunit, possibly for assembly of the head region. Essential for efficient processing of 16S rRNA. May be needed both before and after RbfA during the maturation of 16S rRNA. It has affinity for free ribosomal 30S subunits but not for 70S ribosomes.</text>
</comment>
<keyword evidence="1 5" id="KW-0963">Cytoplasm</keyword>
<dbReference type="SUPFAM" id="SSF50346">
    <property type="entry name" value="PRC-barrel domain"/>
    <property type="match status" value="1"/>
</dbReference>
<comment type="domain">
    <text evidence="5">The PRC barrel domain binds ribosomal protein uS19.</text>
</comment>
<dbReference type="GO" id="GO:0043022">
    <property type="term" value="F:ribosome binding"/>
    <property type="evidence" value="ECO:0007669"/>
    <property type="project" value="InterPro"/>
</dbReference>
<dbReference type="AlphaFoldDB" id="A0AA41QG83"/>
<accession>A0AA41QG83</accession>
<dbReference type="InterPro" id="IPR002676">
    <property type="entry name" value="RimM_N"/>
</dbReference>
<dbReference type="PANTHER" id="PTHR33692">
    <property type="entry name" value="RIBOSOME MATURATION FACTOR RIMM"/>
    <property type="match status" value="1"/>
</dbReference>
<feature type="compositionally biased region" description="Pro residues" evidence="6">
    <location>
        <begin position="179"/>
        <end position="189"/>
    </location>
</feature>
<evidence type="ECO:0000256" key="6">
    <source>
        <dbReference type="SAM" id="MobiDB-lite"/>
    </source>
</evidence>
<dbReference type="GO" id="GO:0006364">
    <property type="term" value="P:rRNA processing"/>
    <property type="evidence" value="ECO:0007669"/>
    <property type="project" value="UniProtKB-UniRule"/>
</dbReference>
<comment type="subcellular location">
    <subcellularLocation>
        <location evidence="5">Cytoplasm</location>
    </subcellularLocation>
</comment>
<organism evidence="9 10">
    <name type="scientific">Antribacter soli</name>
    <dbReference type="NCBI Taxonomy" id="2910976"/>
    <lineage>
        <taxon>Bacteria</taxon>
        <taxon>Bacillati</taxon>
        <taxon>Actinomycetota</taxon>
        <taxon>Actinomycetes</taxon>
        <taxon>Micrococcales</taxon>
        <taxon>Promicromonosporaceae</taxon>
        <taxon>Antribacter</taxon>
    </lineage>
</organism>
<feature type="compositionally biased region" description="Low complexity" evidence="6">
    <location>
        <begin position="190"/>
        <end position="206"/>
    </location>
</feature>
<dbReference type="PANTHER" id="PTHR33692:SF1">
    <property type="entry name" value="RIBOSOME MATURATION FACTOR RIMM"/>
    <property type="match status" value="1"/>
</dbReference>
<keyword evidence="2 5" id="KW-0690">Ribosome biogenesis</keyword>
<proteinExistence type="inferred from homology"/>
<keyword evidence="10" id="KW-1185">Reference proteome</keyword>
<sequence>MQLTVAFVGRAHGLKGEVALDLRTDDPESRLAVGEVLATVPASAGPLTVLRTRVHQDRWLVTFAEVTGRTAAEELRGVELVVEADASDEEDAWYPHELVGLRAELTDGTLVGSVAALEHLPAHDALLIEETGGERTLVPFVHAIVPVVDVAGGRVVLDPPGGLLARDAENAIIDRPEPEPTPGPAPSPASAPEAGATGTPGRPARAGDGGSGPDAVED</sequence>
<dbReference type="EMBL" id="JAKGSG010000050">
    <property type="protein sequence ID" value="MCF4122899.1"/>
    <property type="molecule type" value="Genomic_DNA"/>
</dbReference>
<comment type="similarity">
    <text evidence="5">Belongs to the RimM family.</text>
</comment>
<evidence type="ECO:0000256" key="2">
    <source>
        <dbReference type="ARBA" id="ARBA00022517"/>
    </source>
</evidence>
<dbReference type="Gene3D" id="2.30.30.240">
    <property type="entry name" value="PRC-barrel domain"/>
    <property type="match status" value="1"/>
</dbReference>
<dbReference type="GO" id="GO:0042274">
    <property type="term" value="P:ribosomal small subunit biogenesis"/>
    <property type="evidence" value="ECO:0007669"/>
    <property type="project" value="UniProtKB-UniRule"/>
</dbReference>
<dbReference type="Pfam" id="PF24986">
    <property type="entry name" value="PRC_RimM"/>
    <property type="match status" value="1"/>
</dbReference>
<dbReference type="Pfam" id="PF01782">
    <property type="entry name" value="RimM"/>
    <property type="match status" value="1"/>
</dbReference>
<dbReference type="SUPFAM" id="SSF50447">
    <property type="entry name" value="Translation proteins"/>
    <property type="match status" value="1"/>
</dbReference>
<comment type="caution">
    <text evidence="9">The sequence shown here is derived from an EMBL/GenBank/DDBJ whole genome shotgun (WGS) entry which is preliminary data.</text>
</comment>
<dbReference type="Proteomes" id="UP001165405">
    <property type="component" value="Unassembled WGS sequence"/>
</dbReference>
<dbReference type="InterPro" id="IPR009000">
    <property type="entry name" value="Transl_B-barrel_sf"/>
</dbReference>
<dbReference type="GO" id="GO:0005737">
    <property type="term" value="C:cytoplasm"/>
    <property type="evidence" value="ECO:0007669"/>
    <property type="project" value="UniProtKB-SubCell"/>
</dbReference>
<feature type="domain" description="Ribosome maturation factor RimM PRC barrel" evidence="8">
    <location>
        <begin position="96"/>
        <end position="163"/>
    </location>
</feature>
<comment type="subunit">
    <text evidence="5">Binds ribosomal protein uS19.</text>
</comment>
<protein>
    <recommendedName>
        <fullName evidence="5">Ribosome maturation factor RimM</fullName>
    </recommendedName>
</protein>
<dbReference type="InterPro" id="IPR036976">
    <property type="entry name" value="RimM_N_sf"/>
</dbReference>
<evidence type="ECO:0000256" key="4">
    <source>
        <dbReference type="ARBA" id="ARBA00023186"/>
    </source>
</evidence>
<dbReference type="RefSeq" id="WP_236090694.1">
    <property type="nucleotide sequence ID" value="NZ_JAKGSG010000050.1"/>
</dbReference>
<reference evidence="9" key="1">
    <citation type="submission" date="2022-01" db="EMBL/GenBank/DDBJ databases">
        <title>Antribacter sp. nov., isolated from Guizhou of China.</title>
        <authorList>
            <person name="Chengliang C."/>
            <person name="Ya Z."/>
        </authorList>
    </citation>
    <scope>NUCLEOTIDE SEQUENCE</scope>
    <source>
        <strain evidence="9">KLBMP 9083</strain>
    </source>
</reference>
<evidence type="ECO:0000259" key="7">
    <source>
        <dbReference type="Pfam" id="PF01782"/>
    </source>
</evidence>
<feature type="domain" description="RimM N-terminal" evidence="7">
    <location>
        <begin position="5"/>
        <end position="85"/>
    </location>
</feature>
<dbReference type="InterPro" id="IPR011961">
    <property type="entry name" value="RimM"/>
</dbReference>
<feature type="region of interest" description="Disordered" evidence="6">
    <location>
        <begin position="170"/>
        <end position="218"/>
    </location>
</feature>
<dbReference type="GO" id="GO:0005840">
    <property type="term" value="C:ribosome"/>
    <property type="evidence" value="ECO:0007669"/>
    <property type="project" value="InterPro"/>
</dbReference>
<dbReference type="InterPro" id="IPR056792">
    <property type="entry name" value="PRC_RimM"/>
</dbReference>
<name>A0AA41QG83_9MICO</name>
<evidence type="ECO:0000313" key="10">
    <source>
        <dbReference type="Proteomes" id="UP001165405"/>
    </source>
</evidence>